<keyword evidence="2" id="KW-1185">Reference proteome</keyword>
<reference evidence="1 2" key="1">
    <citation type="submission" date="2012-11" db="EMBL/GenBank/DDBJ databases">
        <authorList>
            <person name="Huguet-Tapia J.C."/>
            <person name="Durkin A.S."/>
            <person name="Pettis G.S."/>
            <person name="Badger J.H."/>
        </authorList>
    </citation>
    <scope>NUCLEOTIDE SEQUENCE [LARGE SCALE GENOMIC DNA]</scope>
    <source>
        <strain evidence="1 2">91-03</strain>
    </source>
</reference>
<gene>
    <name evidence="1" type="ORF">STRIP9103_01445</name>
</gene>
<comment type="caution">
    <text evidence="1">The sequence shown here is derived from an EMBL/GenBank/DDBJ whole genome shotgun (WGS) entry which is preliminary data.</text>
</comment>
<evidence type="ECO:0000313" key="2">
    <source>
        <dbReference type="Proteomes" id="UP000010411"/>
    </source>
</evidence>
<evidence type="ECO:0000313" key="1">
    <source>
        <dbReference type="EMBL" id="EKX60982.1"/>
    </source>
</evidence>
<protein>
    <submittedName>
        <fullName evidence="1">Uncharacterized protein</fullName>
    </submittedName>
</protein>
<dbReference type="PATRIC" id="fig|698759.3.peg.8288"/>
<proteinExistence type="predicted"/>
<sequence>MPCVVRAGTRVLARMDAGTLRPALWTGFLDRPLEPTSWTDRFRALGREPTRPAD</sequence>
<dbReference type="AlphaFoldDB" id="L1KK56"/>
<name>L1KK56_9ACTN</name>
<accession>L1KK56</accession>
<dbReference type="EMBL" id="AEJC01000624">
    <property type="protein sequence ID" value="EKX60982.1"/>
    <property type="molecule type" value="Genomic_DNA"/>
</dbReference>
<dbReference type="Proteomes" id="UP000010411">
    <property type="component" value="Unassembled WGS sequence"/>
</dbReference>
<organism evidence="1 2">
    <name type="scientific">Streptomyces ipomoeae 91-03</name>
    <dbReference type="NCBI Taxonomy" id="698759"/>
    <lineage>
        <taxon>Bacteria</taxon>
        <taxon>Bacillati</taxon>
        <taxon>Actinomycetota</taxon>
        <taxon>Actinomycetes</taxon>
        <taxon>Kitasatosporales</taxon>
        <taxon>Streptomycetaceae</taxon>
        <taxon>Streptomyces</taxon>
    </lineage>
</organism>